<dbReference type="PROSITE" id="PS50088">
    <property type="entry name" value="ANK_REPEAT"/>
    <property type="match status" value="2"/>
</dbReference>
<protein>
    <submittedName>
        <fullName evidence="2">Uncharacterized protein</fullName>
    </submittedName>
</protein>
<dbReference type="PANTHER" id="PTHR46224:SF37">
    <property type="entry name" value="OS12G0600100 PROTEIN"/>
    <property type="match status" value="1"/>
</dbReference>
<dbReference type="Gene3D" id="1.25.40.20">
    <property type="entry name" value="Ankyrin repeat-containing domain"/>
    <property type="match status" value="3"/>
</dbReference>
<keyword evidence="3" id="KW-1185">Reference proteome</keyword>
<accession>A0A9Q0CEZ5</accession>
<dbReference type="AlphaFoldDB" id="A0A9Q0CEZ5"/>
<dbReference type="PANTHER" id="PTHR46224">
    <property type="entry name" value="ANKYRIN REPEAT FAMILY PROTEIN"/>
    <property type="match status" value="1"/>
</dbReference>
<dbReference type="InterPro" id="IPR051616">
    <property type="entry name" value="Cul2-RING_E3_ligase_SR"/>
</dbReference>
<dbReference type="SUPFAM" id="SSF48403">
    <property type="entry name" value="Ankyrin repeat"/>
    <property type="match status" value="1"/>
</dbReference>
<evidence type="ECO:0000313" key="2">
    <source>
        <dbReference type="EMBL" id="KAJ1692635.1"/>
    </source>
</evidence>
<sequence length="430" mass="47357">MSRRDVNKASKFMDEALKSSLDTENQLRKKARKLPNGVKGALKAYRDELGWSYLHQAAAVGKTVLYSTLIQEIGCDPNLTDKEGRTVLHLAAIQDDAALIQELINHDASTLSSDNTNALPIHLAALYGNVNAFKKLAEFPGVDVEGPLGMPIHMAARTANLELLNAAIRHAPATKDNVMYGFVNPLALCIFAQATSSLDCIQALVQAGANLNEVSLLEKAVRFSSSELVKYLIANGADANFSDGGVCENQAIESALVLKRQDLLLPLMNATNPFLSPEMWTVDGLQEYADSSDFKHKESARASARIEVLKARIRKEATERHFLAAEALCKLLRCNVQYMTDGESVIDAFWGLISIHIHGIKWGKMYEHSAEVFYQLGCVLRETGDIDEATHAFEAVQIFKHNYLDVEDILKSLKDVRQESGRQTTSVLGL</sequence>
<proteinExistence type="predicted"/>
<evidence type="ECO:0000313" key="3">
    <source>
        <dbReference type="Proteomes" id="UP001151287"/>
    </source>
</evidence>
<dbReference type="SMART" id="SM00248">
    <property type="entry name" value="ANK"/>
    <property type="match status" value="6"/>
</dbReference>
<dbReference type="Pfam" id="PF12796">
    <property type="entry name" value="Ank_2"/>
    <property type="match status" value="2"/>
</dbReference>
<dbReference type="InterPro" id="IPR002110">
    <property type="entry name" value="Ankyrin_rpt"/>
</dbReference>
<dbReference type="InterPro" id="IPR036770">
    <property type="entry name" value="Ankyrin_rpt-contain_sf"/>
</dbReference>
<keyword evidence="1" id="KW-0040">ANK repeat</keyword>
<organism evidence="2 3">
    <name type="scientific">Rhynchospora breviuscula</name>
    <dbReference type="NCBI Taxonomy" id="2022672"/>
    <lineage>
        <taxon>Eukaryota</taxon>
        <taxon>Viridiplantae</taxon>
        <taxon>Streptophyta</taxon>
        <taxon>Embryophyta</taxon>
        <taxon>Tracheophyta</taxon>
        <taxon>Spermatophyta</taxon>
        <taxon>Magnoliopsida</taxon>
        <taxon>Liliopsida</taxon>
        <taxon>Poales</taxon>
        <taxon>Cyperaceae</taxon>
        <taxon>Cyperoideae</taxon>
        <taxon>Rhynchosporeae</taxon>
        <taxon>Rhynchospora</taxon>
    </lineage>
</organism>
<feature type="repeat" description="ANK" evidence="1">
    <location>
        <begin position="212"/>
        <end position="244"/>
    </location>
</feature>
<gene>
    <name evidence="2" type="ORF">LUZ63_009333</name>
</gene>
<dbReference type="Proteomes" id="UP001151287">
    <property type="component" value="Unassembled WGS sequence"/>
</dbReference>
<reference evidence="2" key="1">
    <citation type="journal article" date="2022" name="Cell">
        <title>Repeat-based holocentromeres influence genome architecture and karyotype evolution.</title>
        <authorList>
            <person name="Hofstatter P.G."/>
            <person name="Thangavel G."/>
            <person name="Lux T."/>
            <person name="Neumann P."/>
            <person name="Vondrak T."/>
            <person name="Novak P."/>
            <person name="Zhang M."/>
            <person name="Costa L."/>
            <person name="Castellani M."/>
            <person name="Scott A."/>
            <person name="Toegelov H."/>
            <person name="Fuchs J."/>
            <person name="Mata-Sucre Y."/>
            <person name="Dias Y."/>
            <person name="Vanzela A.L.L."/>
            <person name="Huettel B."/>
            <person name="Almeida C.C.S."/>
            <person name="Simkova H."/>
            <person name="Souza G."/>
            <person name="Pedrosa-Harand A."/>
            <person name="Macas J."/>
            <person name="Mayer K.F.X."/>
            <person name="Houben A."/>
            <person name="Marques A."/>
        </authorList>
    </citation>
    <scope>NUCLEOTIDE SEQUENCE</scope>
    <source>
        <strain evidence="2">RhyBre1mFocal</strain>
    </source>
</reference>
<evidence type="ECO:0000256" key="1">
    <source>
        <dbReference type="PROSITE-ProRule" id="PRU00023"/>
    </source>
</evidence>
<comment type="caution">
    <text evidence="2">The sequence shown here is derived from an EMBL/GenBank/DDBJ whole genome shotgun (WGS) entry which is preliminary data.</text>
</comment>
<dbReference type="OrthoDB" id="621837at2759"/>
<dbReference type="PROSITE" id="PS50297">
    <property type="entry name" value="ANK_REP_REGION"/>
    <property type="match status" value="1"/>
</dbReference>
<name>A0A9Q0CEZ5_9POAL</name>
<dbReference type="EMBL" id="JAMQYH010000003">
    <property type="protein sequence ID" value="KAJ1692635.1"/>
    <property type="molecule type" value="Genomic_DNA"/>
</dbReference>
<feature type="repeat" description="ANK" evidence="1">
    <location>
        <begin position="83"/>
        <end position="115"/>
    </location>
</feature>